<reference evidence="4" key="1">
    <citation type="submission" date="2009-07" db="EMBL/GenBank/DDBJ databases">
        <title>Complete sequence of Methylotenera mobilis JLW8.</title>
        <authorList>
            <consortium name="US DOE Joint Genome Institute"/>
            <person name="Lucas S."/>
            <person name="Copeland A."/>
            <person name="Lapidus A."/>
            <person name="Glavina del Rio T."/>
            <person name="Tice H."/>
            <person name="Bruce D."/>
            <person name="Goodwin L."/>
            <person name="Pitluck S."/>
            <person name="LaButti K.M."/>
            <person name="Clum A."/>
            <person name="Larimer F."/>
            <person name="Land M."/>
            <person name="Hauser L."/>
            <person name="Kyrpides N."/>
            <person name="Mikhailova N."/>
            <person name="Kayluzhnaya M."/>
            <person name="Chistoserdova L."/>
        </authorList>
    </citation>
    <scope>NUCLEOTIDE SEQUENCE [LARGE SCALE GENOMIC DNA]</scope>
    <source>
        <strain evidence="4">JLW8 / ATCC BAA-1282 / DSM 17540</strain>
    </source>
</reference>
<reference evidence="3 4" key="2">
    <citation type="journal article" date="2011" name="J. Bacteriol.">
        <title>Genomes of three methylotrophs from a single niche uncover genetic and metabolic divergence of Methylophilaceae.</title>
        <authorList>
            <person name="Lapidus A."/>
            <person name="Clum A."/>
            <person name="Labutti K."/>
            <person name="Kaluzhnaya M.G."/>
            <person name="Lim S."/>
            <person name="Beck D.A."/>
            <person name="Glavina Del Rio T."/>
            <person name="Nolan M."/>
            <person name="Mavromatis K."/>
            <person name="Huntemann M."/>
            <person name="Lucas S."/>
            <person name="Lidstrom M.E."/>
            <person name="Ivanova N."/>
            <person name="Chistoserdova L."/>
        </authorList>
    </citation>
    <scope>NUCLEOTIDE SEQUENCE [LARGE SCALE GENOMIC DNA]</scope>
    <source>
        <strain evidence="4">JLW8 / ATCC BAA-1282 / DSM 17540</strain>
    </source>
</reference>
<dbReference type="OrthoDB" id="5360912at2"/>
<gene>
    <name evidence="3" type="ordered locus">Mmol_0051</name>
</gene>
<dbReference type="SUPFAM" id="SSF52499">
    <property type="entry name" value="Isochorismatase-like hydrolases"/>
    <property type="match status" value="1"/>
</dbReference>
<dbReference type="PANTHER" id="PTHR43540">
    <property type="entry name" value="PEROXYUREIDOACRYLATE/UREIDOACRYLATE AMIDOHYDROLASE-RELATED"/>
    <property type="match status" value="1"/>
</dbReference>
<dbReference type="GO" id="GO:0016787">
    <property type="term" value="F:hydrolase activity"/>
    <property type="evidence" value="ECO:0007669"/>
    <property type="project" value="UniProtKB-KW"/>
</dbReference>
<proteinExistence type="predicted"/>
<evidence type="ECO:0000256" key="1">
    <source>
        <dbReference type="ARBA" id="ARBA00022801"/>
    </source>
</evidence>
<dbReference type="RefSeq" id="WP_012777419.1">
    <property type="nucleotide sequence ID" value="NC_012968.1"/>
</dbReference>
<evidence type="ECO:0000259" key="2">
    <source>
        <dbReference type="Pfam" id="PF00857"/>
    </source>
</evidence>
<dbReference type="InterPro" id="IPR036380">
    <property type="entry name" value="Isochorismatase-like_sf"/>
</dbReference>
<dbReference type="PANTHER" id="PTHR43540:SF1">
    <property type="entry name" value="ISOCHORISMATASE HYDROLASE"/>
    <property type="match status" value="1"/>
</dbReference>
<dbReference type="InterPro" id="IPR050272">
    <property type="entry name" value="Isochorismatase-like_hydrls"/>
</dbReference>
<dbReference type="KEGG" id="mmb:Mmol_0051"/>
<organism evidence="3 4">
    <name type="scientific">Methylotenera mobilis (strain JLW8 / ATCC BAA-1282 / DSM 17540)</name>
    <dbReference type="NCBI Taxonomy" id="583345"/>
    <lineage>
        <taxon>Bacteria</taxon>
        <taxon>Pseudomonadati</taxon>
        <taxon>Pseudomonadota</taxon>
        <taxon>Betaproteobacteria</taxon>
        <taxon>Nitrosomonadales</taxon>
        <taxon>Methylophilaceae</taxon>
        <taxon>Methylotenera</taxon>
    </lineage>
</organism>
<dbReference type="HOGENOM" id="CLU_068979_5_1_4"/>
<evidence type="ECO:0000313" key="4">
    <source>
        <dbReference type="Proteomes" id="UP000002742"/>
    </source>
</evidence>
<dbReference type="Proteomes" id="UP000002742">
    <property type="component" value="Chromosome"/>
</dbReference>
<sequence>MSKQAVIVVDLQNEYLPTGKLPLTGIESALENAARIIGDARSNDIPVIHIRHEFITPGAPFFVPGSDGVLIHSTVAPSDEELVIVKNYPNSFLKTDLKKTLDEKGIEEVTVVGAMSHMCIDATARAASDFGYKTTVVHDACATRDLEFGGKIVPAEQVHTALMSALEFGYAKVLSTEEYLAK</sequence>
<keyword evidence="1 3" id="KW-0378">Hydrolase</keyword>
<accession>C6WY66</accession>
<evidence type="ECO:0000313" key="3">
    <source>
        <dbReference type="EMBL" id="ACT46962.1"/>
    </source>
</evidence>
<dbReference type="EMBL" id="CP001672">
    <property type="protein sequence ID" value="ACT46962.1"/>
    <property type="molecule type" value="Genomic_DNA"/>
</dbReference>
<dbReference type="InterPro" id="IPR000868">
    <property type="entry name" value="Isochorismatase-like_dom"/>
</dbReference>
<name>C6WY66_METML</name>
<dbReference type="Pfam" id="PF00857">
    <property type="entry name" value="Isochorismatase"/>
    <property type="match status" value="1"/>
</dbReference>
<protein>
    <submittedName>
        <fullName evidence="3">Isochorismatase hydrolase</fullName>
    </submittedName>
</protein>
<dbReference type="STRING" id="583345.Mmol_0051"/>
<dbReference type="CDD" id="cd01014">
    <property type="entry name" value="nicotinamidase_related"/>
    <property type="match status" value="1"/>
</dbReference>
<dbReference type="AlphaFoldDB" id="C6WY66"/>
<dbReference type="Gene3D" id="3.40.50.850">
    <property type="entry name" value="Isochorismatase-like"/>
    <property type="match status" value="1"/>
</dbReference>
<feature type="domain" description="Isochorismatase-like" evidence="2">
    <location>
        <begin position="5"/>
        <end position="177"/>
    </location>
</feature>
<dbReference type="eggNOG" id="COG1335">
    <property type="taxonomic scope" value="Bacteria"/>
</dbReference>
<keyword evidence="4" id="KW-1185">Reference proteome</keyword>